<keyword evidence="2" id="KW-1185">Reference proteome</keyword>
<comment type="caution">
    <text evidence="1">The sequence shown here is derived from an EMBL/GenBank/DDBJ whole genome shotgun (WGS) entry which is preliminary data.</text>
</comment>
<organism evidence="1 2">
    <name type="scientific">[Candida] subhashii</name>
    <dbReference type="NCBI Taxonomy" id="561895"/>
    <lineage>
        <taxon>Eukaryota</taxon>
        <taxon>Fungi</taxon>
        <taxon>Dikarya</taxon>
        <taxon>Ascomycota</taxon>
        <taxon>Saccharomycotina</taxon>
        <taxon>Pichiomycetes</taxon>
        <taxon>Debaryomycetaceae</taxon>
        <taxon>Spathaspora</taxon>
    </lineage>
</organism>
<evidence type="ECO:0000313" key="1">
    <source>
        <dbReference type="EMBL" id="KAG7665005.1"/>
    </source>
</evidence>
<accession>A0A8J5R3F0</accession>
<dbReference type="AlphaFoldDB" id="A0A8J5R3F0"/>
<reference evidence="1 2" key="1">
    <citation type="journal article" date="2021" name="DNA Res.">
        <title>Genome analysis of Candida subhashii reveals its hybrid nature and dual mitochondrial genome conformations.</title>
        <authorList>
            <person name="Mixao V."/>
            <person name="Hegedusova E."/>
            <person name="Saus E."/>
            <person name="Pryszcz L.P."/>
            <person name="Cillingova A."/>
            <person name="Nosek J."/>
            <person name="Gabaldon T."/>
        </authorList>
    </citation>
    <scope>NUCLEOTIDE SEQUENCE [LARGE SCALE GENOMIC DNA]</scope>
    <source>
        <strain evidence="1 2">CBS 10753</strain>
    </source>
</reference>
<dbReference type="EMBL" id="JAGSYN010000055">
    <property type="protein sequence ID" value="KAG7665005.1"/>
    <property type="molecule type" value="Genomic_DNA"/>
</dbReference>
<dbReference type="Proteomes" id="UP000694255">
    <property type="component" value="Unassembled WGS sequence"/>
</dbReference>
<name>A0A8J5R3F0_9ASCO</name>
<protein>
    <submittedName>
        <fullName evidence="1">Uncharacterized protein</fullName>
    </submittedName>
</protein>
<dbReference type="RefSeq" id="XP_049265237.1">
    <property type="nucleotide sequence ID" value="XM_049405126.1"/>
</dbReference>
<evidence type="ECO:0000313" key="2">
    <source>
        <dbReference type="Proteomes" id="UP000694255"/>
    </source>
</evidence>
<sequence length="106" mass="12378">MKSKVEKLKTQARPLASELDIMNFVTKKFCKYLDELRDLKQLTSSSNMIARKWKELFSKLDERLTNLVEAMILVGENEFDTDNSELPAVQSIIFKGYDLKVFFVYC</sequence>
<gene>
    <name evidence="1" type="ORF">J8A68_001470</name>
</gene>
<proteinExistence type="predicted"/>
<dbReference type="GeneID" id="73468271"/>